<evidence type="ECO:0000313" key="4">
    <source>
        <dbReference type="Proteomes" id="UP000807342"/>
    </source>
</evidence>
<organism evidence="3 4">
    <name type="scientific">Macrolepiota fuliginosa MF-IS2</name>
    <dbReference type="NCBI Taxonomy" id="1400762"/>
    <lineage>
        <taxon>Eukaryota</taxon>
        <taxon>Fungi</taxon>
        <taxon>Dikarya</taxon>
        <taxon>Basidiomycota</taxon>
        <taxon>Agaricomycotina</taxon>
        <taxon>Agaricomycetes</taxon>
        <taxon>Agaricomycetidae</taxon>
        <taxon>Agaricales</taxon>
        <taxon>Agaricineae</taxon>
        <taxon>Agaricaceae</taxon>
        <taxon>Macrolepiota</taxon>
    </lineage>
</organism>
<reference evidence="3" key="1">
    <citation type="submission" date="2020-11" db="EMBL/GenBank/DDBJ databases">
        <authorList>
            <consortium name="DOE Joint Genome Institute"/>
            <person name="Ahrendt S."/>
            <person name="Riley R."/>
            <person name="Andreopoulos W."/>
            <person name="Labutti K."/>
            <person name="Pangilinan J."/>
            <person name="Ruiz-Duenas F.J."/>
            <person name="Barrasa J.M."/>
            <person name="Sanchez-Garcia M."/>
            <person name="Camarero S."/>
            <person name="Miyauchi S."/>
            <person name="Serrano A."/>
            <person name="Linde D."/>
            <person name="Babiker R."/>
            <person name="Drula E."/>
            <person name="Ayuso-Fernandez I."/>
            <person name="Pacheco R."/>
            <person name="Padilla G."/>
            <person name="Ferreira P."/>
            <person name="Barriuso J."/>
            <person name="Kellner H."/>
            <person name="Castanera R."/>
            <person name="Alfaro M."/>
            <person name="Ramirez L."/>
            <person name="Pisabarro A.G."/>
            <person name="Kuo A."/>
            <person name="Tritt A."/>
            <person name="Lipzen A."/>
            <person name="He G."/>
            <person name="Yan M."/>
            <person name="Ng V."/>
            <person name="Cullen D."/>
            <person name="Martin F."/>
            <person name="Rosso M.-N."/>
            <person name="Henrissat B."/>
            <person name="Hibbett D."/>
            <person name="Martinez A.T."/>
            <person name="Grigoriev I.V."/>
        </authorList>
    </citation>
    <scope>NUCLEOTIDE SEQUENCE</scope>
    <source>
        <strain evidence="3">MF-IS2</strain>
    </source>
</reference>
<dbReference type="Proteomes" id="UP000807342">
    <property type="component" value="Unassembled WGS sequence"/>
</dbReference>
<protein>
    <submittedName>
        <fullName evidence="3">Uncharacterized protein</fullName>
    </submittedName>
</protein>
<keyword evidence="4" id="KW-1185">Reference proteome</keyword>
<keyword evidence="1" id="KW-0812">Transmembrane</keyword>
<feature type="signal peptide" evidence="2">
    <location>
        <begin position="1"/>
        <end position="21"/>
    </location>
</feature>
<name>A0A9P6BZF7_9AGAR</name>
<comment type="caution">
    <text evidence="3">The sequence shown here is derived from an EMBL/GenBank/DDBJ whole genome shotgun (WGS) entry which is preliminary data.</text>
</comment>
<keyword evidence="1" id="KW-0472">Membrane</keyword>
<feature type="transmembrane region" description="Helical" evidence="1">
    <location>
        <begin position="260"/>
        <end position="283"/>
    </location>
</feature>
<proteinExistence type="predicted"/>
<feature type="chain" id="PRO_5040488265" evidence="2">
    <location>
        <begin position="22"/>
        <end position="366"/>
    </location>
</feature>
<dbReference type="OrthoDB" id="3227921at2759"/>
<accession>A0A9P6BZF7</accession>
<evidence type="ECO:0000256" key="1">
    <source>
        <dbReference type="SAM" id="Phobius"/>
    </source>
</evidence>
<dbReference type="AlphaFoldDB" id="A0A9P6BZF7"/>
<evidence type="ECO:0000256" key="2">
    <source>
        <dbReference type="SAM" id="SignalP"/>
    </source>
</evidence>
<sequence length="366" mass="39518">MFMISFAGAAFVMIICQPLGSQNILGIQEFSSTGDYLLSQGIEDHGLSILATVGDGNYDSKSILGALQVLAYSESHDIGISCTASPLRTLQTETENGIIFLCPDVNNPYVLIGADFEVLITVNFTRLSPAHSSAPTSHNLELKNAVQIAVGMGEPFEAALQYLSFFLLWPDLHLRGALSFSTMFVVNNTGLSKFGITKYRQIAVGSIGPVFPNLTPSVVGTNISSLRLFSPRNLSYLRRQYSKEVQQHSVLGGFSVLGGLWTAFSGVFAMIFGTSILLVVFGIKPLSIYGLIHAFTRGQVSLADGQALSSVEQSRTIALLREHLMDIDGAEVNGAEGQDGAREADGGHHSLIPERRTDDVEMCLRH</sequence>
<gene>
    <name evidence="3" type="ORF">P691DRAFT_764326</name>
</gene>
<dbReference type="EMBL" id="MU151482">
    <property type="protein sequence ID" value="KAF9443378.1"/>
    <property type="molecule type" value="Genomic_DNA"/>
</dbReference>
<evidence type="ECO:0000313" key="3">
    <source>
        <dbReference type="EMBL" id="KAF9443378.1"/>
    </source>
</evidence>
<keyword evidence="1" id="KW-1133">Transmembrane helix</keyword>
<keyword evidence="2" id="KW-0732">Signal</keyword>